<dbReference type="InterPro" id="IPR003379">
    <property type="entry name" value="Carboxylase_cons_dom"/>
</dbReference>
<evidence type="ECO:0000259" key="18">
    <source>
        <dbReference type="PROSITE" id="PS50975"/>
    </source>
</evidence>
<evidence type="ECO:0000259" key="19">
    <source>
        <dbReference type="PROSITE" id="PS50979"/>
    </source>
</evidence>
<feature type="modified residue" description="N6-carboxylysine" evidence="15">
    <location>
        <position position="712"/>
    </location>
</feature>
<dbReference type="RefSeq" id="WP_007801307.1">
    <property type="nucleotide sequence ID" value="NZ_DS022276.1"/>
</dbReference>
<dbReference type="UniPathway" id="UPA00138"/>
<dbReference type="Pfam" id="PF02785">
    <property type="entry name" value="Biotin_carb_C"/>
    <property type="match status" value="1"/>
</dbReference>
<feature type="domain" description="Lipoyl-binding" evidence="17">
    <location>
        <begin position="1072"/>
        <end position="1147"/>
    </location>
</feature>
<dbReference type="InterPro" id="IPR016185">
    <property type="entry name" value="PreATP-grasp_dom_sf"/>
</dbReference>
<feature type="domain" description="Pyruvate carboxyltransferase" evidence="20">
    <location>
        <begin position="534"/>
        <end position="802"/>
    </location>
</feature>
<evidence type="ECO:0000256" key="12">
    <source>
        <dbReference type="PIRSR" id="PIRSR001594-1"/>
    </source>
</evidence>
<dbReference type="PROSITE" id="PS00188">
    <property type="entry name" value="BIOTIN"/>
    <property type="match status" value="1"/>
</dbReference>
<keyword evidence="5 11" id="KW-0436">Ligase</keyword>
<gene>
    <name evidence="21" type="ORF">R2601_27203</name>
</gene>
<feature type="binding site" evidence="13">
    <location>
        <position position="203"/>
    </location>
    <ligand>
        <name>ATP</name>
        <dbReference type="ChEBI" id="CHEBI:30616"/>
    </ligand>
</feature>
<evidence type="ECO:0000256" key="3">
    <source>
        <dbReference type="ARBA" id="ARBA00013057"/>
    </source>
</evidence>
<dbReference type="InterPro" id="IPR011054">
    <property type="entry name" value="Rudment_hybrid_motif"/>
</dbReference>
<dbReference type="SUPFAM" id="SSF56059">
    <property type="entry name" value="Glutathione synthetase ATP-binding domain-like"/>
    <property type="match status" value="1"/>
</dbReference>
<keyword evidence="9 11" id="KW-0092">Biotin</keyword>
<evidence type="ECO:0000256" key="5">
    <source>
        <dbReference type="ARBA" id="ARBA00022598"/>
    </source>
</evidence>
<protein>
    <recommendedName>
        <fullName evidence="3 11">Pyruvate carboxylase</fullName>
        <ecNumber evidence="3 11">6.4.1.1</ecNumber>
    </recommendedName>
</protein>
<accession>Q0FJ56</accession>
<feature type="binding site" evidence="14">
    <location>
        <position position="543"/>
    </location>
    <ligand>
        <name>Mn(2+)</name>
        <dbReference type="ChEBI" id="CHEBI:29035"/>
    </ligand>
</feature>
<proteinExistence type="predicted"/>
<feature type="region of interest" description="Disordered" evidence="16">
    <location>
        <begin position="483"/>
        <end position="508"/>
    </location>
</feature>
<dbReference type="SUPFAM" id="SSF52440">
    <property type="entry name" value="PreATP-grasp domain"/>
    <property type="match status" value="1"/>
</dbReference>
<dbReference type="Gene3D" id="2.40.50.100">
    <property type="match status" value="1"/>
</dbReference>
<evidence type="ECO:0000256" key="8">
    <source>
        <dbReference type="ARBA" id="ARBA00022840"/>
    </source>
</evidence>
<dbReference type="SUPFAM" id="SSF89000">
    <property type="entry name" value="post-HMGL domain-like"/>
    <property type="match status" value="1"/>
</dbReference>
<reference evidence="21 22" key="1">
    <citation type="journal article" date="2010" name="J. Bacteriol.">
        <title>Genome sequences of Pelagibaca bermudensis HTCC2601T and Maritimibacter alkaliphilus HTCC2654T, the type strains of two marine Roseobacter genera.</title>
        <authorList>
            <person name="Thrash J.C."/>
            <person name="Cho J.C."/>
            <person name="Ferriera S."/>
            <person name="Johnson J."/>
            <person name="Vergin K.L."/>
            <person name="Giovannoni S.J."/>
        </authorList>
    </citation>
    <scope>NUCLEOTIDE SEQUENCE [LARGE SCALE GENOMIC DNA]</scope>
    <source>
        <strain evidence="22">DSM 26914 / JCM 13377 / KCTC 12554 / HTCC2601</strain>
    </source>
</reference>
<evidence type="ECO:0000256" key="7">
    <source>
        <dbReference type="ARBA" id="ARBA00022741"/>
    </source>
</evidence>
<dbReference type="PROSITE" id="PS50975">
    <property type="entry name" value="ATP_GRASP"/>
    <property type="match status" value="1"/>
</dbReference>
<dbReference type="EMBL" id="AATQ01000052">
    <property type="protein sequence ID" value="EAU44202.1"/>
    <property type="molecule type" value="Genomic_DNA"/>
</dbReference>
<dbReference type="CDD" id="cd07937">
    <property type="entry name" value="DRE_TIM_PC_TC_5S"/>
    <property type="match status" value="1"/>
</dbReference>
<feature type="binding site" evidence="13">
    <location>
        <position position="615"/>
    </location>
    <ligand>
        <name>substrate</name>
    </ligand>
</feature>
<dbReference type="PANTHER" id="PTHR43778:SF2">
    <property type="entry name" value="PYRUVATE CARBOXYLASE, MITOCHONDRIAL"/>
    <property type="match status" value="1"/>
</dbReference>
<dbReference type="PANTHER" id="PTHR43778">
    <property type="entry name" value="PYRUVATE CARBOXYLASE"/>
    <property type="match status" value="1"/>
</dbReference>
<dbReference type="eggNOG" id="COG1038">
    <property type="taxonomic scope" value="Bacteria"/>
</dbReference>
<dbReference type="InterPro" id="IPR000891">
    <property type="entry name" value="PYR_CT"/>
</dbReference>
<keyword evidence="4" id="KW-0312">Gluconeogenesis</keyword>
<dbReference type="NCBIfam" id="NF006761">
    <property type="entry name" value="PRK09282.1"/>
    <property type="match status" value="1"/>
</dbReference>
<dbReference type="PROSITE" id="PS00867">
    <property type="entry name" value="CPSASE_2"/>
    <property type="match status" value="1"/>
</dbReference>
<feature type="binding site" evidence="14">
    <location>
        <position position="743"/>
    </location>
    <ligand>
        <name>Mn(2+)</name>
        <dbReference type="ChEBI" id="CHEBI:29035"/>
    </ligand>
</feature>
<dbReference type="HOGENOM" id="CLU_000395_0_1_5"/>
<evidence type="ECO:0000256" key="1">
    <source>
        <dbReference type="ARBA" id="ARBA00001953"/>
    </source>
</evidence>
<dbReference type="InterPro" id="IPR055268">
    <property type="entry name" value="PCB-like"/>
</dbReference>
<organism evidence="21 22">
    <name type="scientific">Salipiger bermudensis (strain DSM 26914 / JCM 13377 / KCTC 12554 / HTCC2601)</name>
    <name type="common">Pelagibaca bermudensis</name>
    <dbReference type="NCBI Taxonomy" id="314265"/>
    <lineage>
        <taxon>Bacteria</taxon>
        <taxon>Pseudomonadati</taxon>
        <taxon>Pseudomonadota</taxon>
        <taxon>Alphaproteobacteria</taxon>
        <taxon>Rhodobacterales</taxon>
        <taxon>Roseobacteraceae</taxon>
        <taxon>Salipiger</taxon>
    </lineage>
</organism>
<feature type="active site" evidence="12">
    <location>
        <position position="296"/>
    </location>
</feature>
<dbReference type="InterPro" id="IPR011764">
    <property type="entry name" value="Biotin_carboxylation_dom"/>
</dbReference>
<dbReference type="PROSITE" id="PS50979">
    <property type="entry name" value="BC"/>
    <property type="match status" value="1"/>
</dbReference>
<comment type="pathway">
    <text evidence="2">Carbohydrate biosynthesis; gluconeogenesis.</text>
</comment>
<dbReference type="GO" id="GO:0005524">
    <property type="term" value="F:ATP binding"/>
    <property type="evidence" value="ECO:0007669"/>
    <property type="project" value="UniProtKB-UniRule"/>
</dbReference>
<evidence type="ECO:0000313" key="21">
    <source>
        <dbReference type="EMBL" id="EAU44202.1"/>
    </source>
</evidence>
<dbReference type="Pfam" id="PF02436">
    <property type="entry name" value="PYC_OADA"/>
    <property type="match status" value="1"/>
</dbReference>
<feature type="binding site" evidence="13">
    <location>
        <position position="119"/>
    </location>
    <ligand>
        <name>ATP</name>
        <dbReference type="ChEBI" id="CHEBI:30616"/>
    </ligand>
</feature>
<feature type="binding site" evidence="14">
    <location>
        <position position="741"/>
    </location>
    <ligand>
        <name>Mn(2+)</name>
        <dbReference type="ChEBI" id="CHEBI:29035"/>
    </ligand>
</feature>
<evidence type="ECO:0000259" key="20">
    <source>
        <dbReference type="PROSITE" id="PS50991"/>
    </source>
</evidence>
<comment type="cofactor">
    <cofactor evidence="1 11">
        <name>biotin</name>
        <dbReference type="ChEBI" id="CHEBI:57586"/>
    </cofactor>
</comment>
<feature type="binding site" description="via carbamate group" evidence="14">
    <location>
        <position position="712"/>
    </location>
    <ligand>
        <name>Mn(2+)</name>
        <dbReference type="ChEBI" id="CHEBI:29035"/>
    </ligand>
</feature>
<dbReference type="InterPro" id="IPR011053">
    <property type="entry name" value="Single_hybrid_motif"/>
</dbReference>
<dbReference type="STRING" id="314265.R2601_27203"/>
<dbReference type="PROSITE" id="PS50991">
    <property type="entry name" value="PYR_CT"/>
    <property type="match status" value="1"/>
</dbReference>
<comment type="function">
    <text evidence="11">Catalyzes a 2-step reaction, involving the ATP-dependent carboxylation of the covalently attached biotin in the first step and the transfer of the carboxyl group to pyruvate in the second.</text>
</comment>
<keyword evidence="21" id="KW-0670">Pyruvate</keyword>
<evidence type="ECO:0000256" key="16">
    <source>
        <dbReference type="SAM" id="MobiDB-lite"/>
    </source>
</evidence>
<dbReference type="FunFam" id="2.40.50.100:FF:000003">
    <property type="entry name" value="Acetyl-CoA carboxylase biotin carboxyl carrier protein"/>
    <property type="match status" value="1"/>
</dbReference>
<dbReference type="Pfam" id="PF02786">
    <property type="entry name" value="CPSase_L_D2"/>
    <property type="match status" value="1"/>
</dbReference>
<dbReference type="SUPFAM" id="SSF51230">
    <property type="entry name" value="Single hybrid motif"/>
    <property type="match status" value="1"/>
</dbReference>
<evidence type="ECO:0000259" key="17">
    <source>
        <dbReference type="PROSITE" id="PS50968"/>
    </source>
</evidence>
<dbReference type="InterPro" id="IPR011761">
    <property type="entry name" value="ATP-grasp"/>
</dbReference>
<dbReference type="InterPro" id="IPR001882">
    <property type="entry name" value="Biotin_BS"/>
</dbReference>
<dbReference type="InterPro" id="IPR005930">
    <property type="entry name" value="Pyruv_COase"/>
</dbReference>
<dbReference type="InterPro" id="IPR005479">
    <property type="entry name" value="CPAse_ATP-bd"/>
</dbReference>
<dbReference type="AlphaFoldDB" id="Q0FJ56"/>
<dbReference type="PIRSF" id="PIRSF001594">
    <property type="entry name" value="Pyruv_carbox"/>
    <property type="match status" value="1"/>
</dbReference>
<evidence type="ECO:0000256" key="9">
    <source>
        <dbReference type="ARBA" id="ARBA00023267"/>
    </source>
</evidence>
<dbReference type="FunFam" id="3.20.20.70:FF:000033">
    <property type="entry name" value="Pyruvate carboxylase"/>
    <property type="match status" value="1"/>
</dbReference>
<dbReference type="Proteomes" id="UP000006230">
    <property type="component" value="Unassembled WGS sequence"/>
</dbReference>
<dbReference type="InterPro" id="IPR013785">
    <property type="entry name" value="Aldolase_TIM"/>
</dbReference>
<dbReference type="SUPFAM" id="SSF51246">
    <property type="entry name" value="Rudiment single hybrid motif"/>
    <property type="match status" value="1"/>
</dbReference>
<feature type="compositionally biased region" description="Basic and acidic residues" evidence="16">
    <location>
        <begin position="485"/>
        <end position="506"/>
    </location>
</feature>
<dbReference type="FunFam" id="3.40.50.20:FF:000010">
    <property type="entry name" value="Propionyl-CoA carboxylase subunit alpha"/>
    <property type="match status" value="1"/>
</dbReference>
<dbReference type="Pfam" id="PF00364">
    <property type="entry name" value="Biotin_lipoyl"/>
    <property type="match status" value="1"/>
</dbReference>
<sequence length="1147" mass="126133">MSEFQKILIANRGEIAIRIMRAANEMGKKTVAVYAEEDKLGLHRFKADEAYRIGEGLGPVAAYLSIPEIIRVAKECGADAIHPGYGLLSENPEFVDACVAAGITFIGPRAETMRALGDKASARKVAIEAGVPVIPATEVLGDDFKAIAKEAEEIGYPLMLKASWGGGGRGMRPIESGKELKEKVLEGRREAEAAFGNGEGYLEKMITRARHVEVQILGDKQGNIYHLYERDCSVQRRNQKVVERAPAPYLSEAQREELCELGRKICAHVNYECAGTVEFLMDMETGNFYFIEVNPRVQVEHTVTEEVTGIDIVQAQIMIAEGKSLAEATGKASQYDVRLTGHALQTRITTEDPTNNFIPDYGRITAYRSATGMGIRLDGGTAYAGGVITRFYDSLLVKVTAKAPTPEKAISRMDRALREFRIRGVSTNIDFVINLLKHPVFLNNQYTTKFIDTTPELFDFKKRRDRGTKVLTYIADITVNGHPEVQGRPRPAAELKPARPPERRVEVTPPGTRTLLEEKGAQAVADWMAAQKQLLITDTTMRDGHQSLLATRMRSLDMIKVAPAYAANMSGLFSVECWGGATFDVAYRFLQECPWQRLRDIRAKMPNIMTQMLLRASNGVGYTNYPDNVVQSFVAQAAESGVDVFRVFDSLNWVENMRVAMDAVIDSGKVCEGTICYTGDILDPDRAKYDLKYYVEMGKSLRDAGAHVLGLKDMAGLLKPSAAGPLVKALKEEVGLPIHFHTHDTSGAGIATILEAARAGVDAVDAAMDALSGNTSQPTLGSVVEALRHTERDTGLEIDAIREISNYWEAVRGQYTAFESGLQAPASEVYLHEMPGGQFTNLKAQARSLGLEDRWHEVAKTYADVNMMFGDIVKVTPSSKVVGDMALMMVSQGLTRAQVEDPKSDVSFPDSVIDMMRGNLGQPPGGFPEGIVKKVLKSEKPNTERPGKHLAPADFDALRKELQDKFPDVEFDDEDFNGYLMYPKVFTDYVARHEEYGPVRVLPTMTYFYGMEPEEQITAEIDPGKTLEIRLITVGETQDDGEVRVFFELNGQPRTVRVPDRKAKASSAARPKAEVGNPNHIGAPMPGVVASVSVQAGAQVKEGDLLLTIEAMKMETGLHAERDATVKAVHVQPGGQIDAKDLLIELE</sequence>
<dbReference type="SMART" id="SM00878">
    <property type="entry name" value="Biotin_carb_C"/>
    <property type="match status" value="1"/>
</dbReference>
<dbReference type="Gene3D" id="3.20.20.70">
    <property type="entry name" value="Aldolase class I"/>
    <property type="match status" value="1"/>
</dbReference>
<feature type="domain" description="Biotin carboxylation" evidence="19">
    <location>
        <begin position="3"/>
        <end position="456"/>
    </location>
</feature>
<dbReference type="Pfam" id="PF00289">
    <property type="entry name" value="Biotin_carb_N"/>
    <property type="match status" value="1"/>
</dbReference>
<dbReference type="InterPro" id="IPR005481">
    <property type="entry name" value="BC-like_N"/>
</dbReference>
<keyword evidence="6 14" id="KW-0479">Metal-binding</keyword>
<dbReference type="InterPro" id="IPR005482">
    <property type="entry name" value="Biotin_COase_C"/>
</dbReference>
<dbReference type="OrthoDB" id="9763189at2"/>
<dbReference type="SUPFAM" id="SSF51569">
    <property type="entry name" value="Aldolase"/>
    <property type="match status" value="1"/>
</dbReference>
<feature type="domain" description="ATP-grasp" evidence="18">
    <location>
        <begin position="123"/>
        <end position="321"/>
    </location>
</feature>
<dbReference type="CDD" id="cd06850">
    <property type="entry name" value="biotinyl_domain"/>
    <property type="match status" value="1"/>
</dbReference>
<evidence type="ECO:0000256" key="15">
    <source>
        <dbReference type="PIRSR" id="PIRSR001594-4"/>
    </source>
</evidence>
<dbReference type="NCBIfam" id="NF009554">
    <property type="entry name" value="PRK12999.1"/>
    <property type="match status" value="1"/>
</dbReference>
<evidence type="ECO:0000256" key="13">
    <source>
        <dbReference type="PIRSR" id="PIRSR001594-2"/>
    </source>
</evidence>
<evidence type="ECO:0000256" key="11">
    <source>
        <dbReference type="PIRNR" id="PIRNR001594"/>
    </source>
</evidence>
<evidence type="ECO:0000256" key="2">
    <source>
        <dbReference type="ARBA" id="ARBA00004742"/>
    </source>
</evidence>
<keyword evidence="10" id="KW-0511">Multifunctional enzyme</keyword>
<comment type="catalytic activity">
    <reaction evidence="11">
        <text>hydrogencarbonate + pyruvate + ATP = oxaloacetate + ADP + phosphate + H(+)</text>
        <dbReference type="Rhea" id="RHEA:20844"/>
        <dbReference type="ChEBI" id="CHEBI:15361"/>
        <dbReference type="ChEBI" id="CHEBI:15378"/>
        <dbReference type="ChEBI" id="CHEBI:16452"/>
        <dbReference type="ChEBI" id="CHEBI:17544"/>
        <dbReference type="ChEBI" id="CHEBI:30616"/>
        <dbReference type="ChEBI" id="CHEBI:43474"/>
        <dbReference type="ChEBI" id="CHEBI:456216"/>
        <dbReference type="EC" id="6.4.1.1"/>
    </reaction>
</comment>
<dbReference type="GO" id="GO:0006094">
    <property type="term" value="P:gluconeogenesis"/>
    <property type="evidence" value="ECO:0007669"/>
    <property type="project" value="UniProtKB-UniPathway"/>
</dbReference>
<keyword evidence="22" id="KW-1185">Reference proteome</keyword>
<dbReference type="InterPro" id="IPR000089">
    <property type="entry name" value="Biotin_lipoyl"/>
</dbReference>
<keyword evidence="7 11" id="KW-0547">Nucleotide-binding</keyword>
<evidence type="ECO:0000256" key="14">
    <source>
        <dbReference type="PIRSR" id="PIRSR001594-3"/>
    </source>
</evidence>
<dbReference type="GO" id="GO:0004736">
    <property type="term" value="F:pyruvate carboxylase activity"/>
    <property type="evidence" value="ECO:0007669"/>
    <property type="project" value="UniProtKB-EC"/>
</dbReference>
<feature type="modified residue" description="N6-biotinyllysine" evidence="15">
    <location>
        <position position="1113"/>
    </location>
</feature>
<dbReference type="PROSITE" id="PS00866">
    <property type="entry name" value="CPSASE_1"/>
    <property type="match status" value="1"/>
</dbReference>
<dbReference type="PROSITE" id="PS50968">
    <property type="entry name" value="BIOTINYL_LIPOYL"/>
    <property type="match status" value="1"/>
</dbReference>
<dbReference type="Pfam" id="PF00682">
    <property type="entry name" value="HMGL-like"/>
    <property type="match status" value="1"/>
</dbReference>
<evidence type="ECO:0000313" key="22">
    <source>
        <dbReference type="Proteomes" id="UP000006230"/>
    </source>
</evidence>
<dbReference type="Gene3D" id="3.30.470.20">
    <property type="entry name" value="ATP-grasp fold, B domain"/>
    <property type="match status" value="1"/>
</dbReference>
<feature type="binding site" evidence="13">
    <location>
        <position position="876"/>
    </location>
    <ligand>
        <name>substrate</name>
    </ligand>
</feature>
<evidence type="ECO:0000256" key="10">
    <source>
        <dbReference type="ARBA" id="ARBA00023268"/>
    </source>
</evidence>
<dbReference type="GO" id="GO:0005737">
    <property type="term" value="C:cytoplasm"/>
    <property type="evidence" value="ECO:0007669"/>
    <property type="project" value="TreeGrafter"/>
</dbReference>
<comment type="caution">
    <text evidence="21">The sequence shown here is derived from an EMBL/GenBank/DDBJ whole genome shotgun (WGS) entry which is preliminary data.</text>
</comment>
<dbReference type="EC" id="6.4.1.1" evidence="3 11"/>
<keyword evidence="8 11" id="KW-0067">ATP-binding</keyword>
<dbReference type="NCBIfam" id="TIGR01235">
    <property type="entry name" value="pyruv_carbox"/>
    <property type="match status" value="1"/>
</dbReference>
<evidence type="ECO:0000256" key="4">
    <source>
        <dbReference type="ARBA" id="ARBA00022432"/>
    </source>
</evidence>
<evidence type="ECO:0000256" key="6">
    <source>
        <dbReference type="ARBA" id="ARBA00022723"/>
    </source>
</evidence>
<dbReference type="Gene3D" id="3.10.600.10">
    <property type="entry name" value="pyruvate carboxylase f1077a mutant domain"/>
    <property type="match status" value="2"/>
</dbReference>
<dbReference type="GO" id="GO:0046872">
    <property type="term" value="F:metal ion binding"/>
    <property type="evidence" value="ECO:0007669"/>
    <property type="project" value="UniProtKB-KW"/>
</dbReference>
<name>Q0FJ56_SALBH</name>